<dbReference type="InterPro" id="IPR055355">
    <property type="entry name" value="ZP-C"/>
</dbReference>
<accession>C3YUL2</accession>
<keyword evidence="4" id="KW-0812">Transmembrane</keyword>
<dbReference type="InterPro" id="IPR042235">
    <property type="entry name" value="ZP-C_dom"/>
</dbReference>
<organism>
    <name type="scientific">Branchiostoma floridae</name>
    <name type="common">Florida lancelet</name>
    <name type="synonym">Amphioxus</name>
    <dbReference type="NCBI Taxonomy" id="7739"/>
    <lineage>
        <taxon>Eukaryota</taxon>
        <taxon>Metazoa</taxon>
        <taxon>Chordata</taxon>
        <taxon>Cephalochordata</taxon>
        <taxon>Leptocardii</taxon>
        <taxon>Amphioxiformes</taxon>
        <taxon>Branchiostomatidae</taxon>
        <taxon>Branchiostoma</taxon>
    </lineage>
</organism>
<feature type="region of interest" description="Disordered" evidence="3">
    <location>
        <begin position="40"/>
        <end position="271"/>
    </location>
</feature>
<dbReference type="InterPro" id="IPR001507">
    <property type="entry name" value="ZP_dom"/>
</dbReference>
<dbReference type="Gene3D" id="2.60.120.200">
    <property type="match status" value="1"/>
</dbReference>
<reference evidence="7" key="1">
    <citation type="journal article" date="2008" name="Nature">
        <title>The amphioxus genome and the evolution of the chordate karyotype.</title>
        <authorList>
            <consortium name="US DOE Joint Genome Institute (JGI-PGF)"/>
            <person name="Putnam N.H."/>
            <person name="Butts T."/>
            <person name="Ferrier D.E.K."/>
            <person name="Furlong R.F."/>
            <person name="Hellsten U."/>
            <person name="Kawashima T."/>
            <person name="Robinson-Rechavi M."/>
            <person name="Shoguchi E."/>
            <person name="Terry A."/>
            <person name="Yu J.-K."/>
            <person name="Benito-Gutierrez E.L."/>
            <person name="Dubchak I."/>
            <person name="Garcia-Fernandez J."/>
            <person name="Gibson-Brown J.J."/>
            <person name="Grigoriev I.V."/>
            <person name="Horton A.C."/>
            <person name="de Jong P.J."/>
            <person name="Jurka J."/>
            <person name="Kapitonov V.V."/>
            <person name="Kohara Y."/>
            <person name="Kuroki Y."/>
            <person name="Lindquist E."/>
            <person name="Lucas S."/>
            <person name="Osoegawa K."/>
            <person name="Pennacchio L.A."/>
            <person name="Salamov A.A."/>
            <person name="Satou Y."/>
            <person name="Sauka-Spengler T."/>
            <person name="Schmutz J."/>
            <person name="Shin-I T."/>
            <person name="Toyoda A."/>
            <person name="Bronner-Fraser M."/>
            <person name="Fujiyama A."/>
            <person name="Holland L.Z."/>
            <person name="Holland P.W.H."/>
            <person name="Satoh N."/>
            <person name="Rokhsar D.S."/>
        </authorList>
    </citation>
    <scope>NUCLEOTIDE SEQUENCE [LARGE SCALE GENOMIC DNA]</scope>
    <source>
        <strain evidence="7">S238N-H82</strain>
        <tissue evidence="7">Testes</tissue>
    </source>
</reference>
<evidence type="ECO:0000256" key="4">
    <source>
        <dbReference type="SAM" id="Phobius"/>
    </source>
</evidence>
<dbReference type="PANTHER" id="PTHR14002:SF43">
    <property type="entry name" value="DELTA-LIKE PROTEIN"/>
    <property type="match status" value="1"/>
</dbReference>
<dbReference type="Pfam" id="PF00100">
    <property type="entry name" value="Zona_pellucida"/>
    <property type="match status" value="1"/>
</dbReference>
<keyword evidence="1 5" id="KW-0732">Signal</keyword>
<feature type="transmembrane region" description="Helical" evidence="4">
    <location>
        <begin position="654"/>
        <end position="677"/>
    </location>
</feature>
<dbReference type="PROSITE" id="PS51034">
    <property type="entry name" value="ZP_2"/>
    <property type="match status" value="1"/>
</dbReference>
<keyword evidence="4" id="KW-0472">Membrane</keyword>
<dbReference type="eggNOG" id="ENOG502QW18">
    <property type="taxonomic scope" value="Eukaryota"/>
</dbReference>
<evidence type="ECO:0000259" key="6">
    <source>
        <dbReference type="PROSITE" id="PS51034"/>
    </source>
</evidence>
<evidence type="ECO:0000256" key="2">
    <source>
        <dbReference type="ARBA" id="ARBA00023157"/>
    </source>
</evidence>
<evidence type="ECO:0000256" key="3">
    <source>
        <dbReference type="SAM" id="MobiDB-lite"/>
    </source>
</evidence>
<dbReference type="AlphaFoldDB" id="C3YUL2"/>
<dbReference type="SMART" id="SM00241">
    <property type="entry name" value="ZP"/>
    <property type="match status" value="1"/>
</dbReference>
<dbReference type="InterPro" id="IPR055356">
    <property type="entry name" value="ZP-N"/>
</dbReference>
<feature type="chain" id="PRO_5002933898" description="ZP domain-containing protein" evidence="5">
    <location>
        <begin position="24"/>
        <end position="698"/>
    </location>
</feature>
<protein>
    <recommendedName>
        <fullName evidence="6">ZP domain-containing protein</fullName>
    </recommendedName>
</protein>
<dbReference type="Pfam" id="PF23344">
    <property type="entry name" value="ZP-N"/>
    <property type="match status" value="1"/>
</dbReference>
<evidence type="ECO:0000256" key="5">
    <source>
        <dbReference type="SAM" id="SignalP"/>
    </source>
</evidence>
<feature type="signal peptide" evidence="5">
    <location>
        <begin position="1"/>
        <end position="23"/>
    </location>
</feature>
<keyword evidence="4" id="KW-1133">Transmembrane helix</keyword>
<feature type="compositionally biased region" description="Acidic residues" evidence="3">
    <location>
        <begin position="158"/>
        <end position="174"/>
    </location>
</feature>
<feature type="domain" description="ZP" evidence="6">
    <location>
        <begin position="353"/>
        <end position="605"/>
    </location>
</feature>
<dbReference type="PANTHER" id="PTHR14002">
    <property type="entry name" value="ENDOGLIN/TGF-BETA RECEPTOR TYPE III"/>
    <property type="match status" value="1"/>
</dbReference>
<feature type="compositionally biased region" description="Acidic residues" evidence="3">
    <location>
        <begin position="116"/>
        <end position="129"/>
    </location>
</feature>
<name>C3YUL2_BRAFL</name>
<dbReference type="SUPFAM" id="SSF49899">
    <property type="entry name" value="Concanavalin A-like lectins/glucanases"/>
    <property type="match status" value="1"/>
</dbReference>
<dbReference type="FunFam" id="2.60.40.4100:FF:000015">
    <property type="entry name" value="Uncharacterized protein"/>
    <property type="match status" value="1"/>
</dbReference>
<evidence type="ECO:0000313" key="7">
    <source>
        <dbReference type="EMBL" id="EEN55913.1"/>
    </source>
</evidence>
<dbReference type="InParanoid" id="C3YUL2"/>
<evidence type="ECO:0000256" key="1">
    <source>
        <dbReference type="ARBA" id="ARBA00022729"/>
    </source>
</evidence>
<gene>
    <name evidence="7" type="ORF">BRAFLDRAFT_74021</name>
</gene>
<keyword evidence="2" id="KW-1015">Disulfide bond</keyword>
<dbReference type="EMBL" id="GG666554">
    <property type="protein sequence ID" value="EEN55913.1"/>
    <property type="molecule type" value="Genomic_DNA"/>
</dbReference>
<dbReference type="Gene3D" id="2.60.40.3210">
    <property type="entry name" value="Zona pellucida, ZP-N domain"/>
    <property type="match status" value="1"/>
</dbReference>
<proteinExistence type="predicted"/>
<dbReference type="InterPro" id="IPR013320">
    <property type="entry name" value="ConA-like_dom_sf"/>
</dbReference>
<feature type="compositionally biased region" description="Low complexity" evidence="3">
    <location>
        <begin position="197"/>
        <end position="209"/>
    </location>
</feature>
<feature type="compositionally biased region" description="Low complexity" evidence="3">
    <location>
        <begin position="84"/>
        <end position="94"/>
    </location>
</feature>
<dbReference type="FunFam" id="2.60.40.3210:FF:000016">
    <property type="entry name" value="Uncharacterized protein"/>
    <property type="match status" value="1"/>
</dbReference>
<dbReference type="Gene3D" id="2.60.40.4100">
    <property type="entry name" value="Zona pellucida, ZP-C domain"/>
    <property type="match status" value="1"/>
</dbReference>
<sequence>MDERYVNFFSLVLFGLCLSGVTGSTISDKELEALRVLDPSAAENDGNEEVTDGVTHAADGGTERLDVEPGETDGDAGGTDGDTDGTVGHTVGTDGDTGGTDGDTDGTDGDTAGTDGDTDGTDGDTDGTDGDTGGTDGDTDGTDGDTGGTDGDTAGTDGDTDGMDGDTDGTDGDSDGTGGDIDGAARNTDGTVGESNGTVGDSDGTVGDTDGTGGDNDGAAGDTDGTGGDTDGAAGDTDGTVEDTDGTVGDSDGTDGETDGTTRDTDGTNTWNYVGGTYDSGTLVETIWHNGVLVRQRQTSLRSVATQYPIRVAKRDGDSRIFAGRIACLQLYDFAMTKEQIVAAQNACRASTTCTNDYMELSIPEDQLTDINLGNLHWEPDQNCGASTNGTHYIFRTDLYRCGTQVVCTKGCNIRPKVRHTIDILGIHLSGGVITREGDISITSKCKYERQEWVDSTFLPIPGGLNFTEEGFGQLEVRLSMFPTRQYQSSYQASQYPIHLKLRQYIYMQLEVQGHGQNLSVLALNCKATMSPNPNDTLQYELIQDGCASDPTLQTYSINDNSKERFGFEAFRFIKEVKTVYVHCEVMVCNGADSGSRCAQGCVRRGKRAAEEIVDMKGRHMIYQGPIILDDDNEETVRLRSDQETASGRNSAPWAMLAAGGGLMALALVVLGAAIVLKRSRREEWAYQSLPDMAEDGE</sequence>